<feature type="non-terminal residue" evidence="1">
    <location>
        <position position="116"/>
    </location>
</feature>
<proteinExistence type="predicted"/>
<evidence type="ECO:0000313" key="2">
    <source>
        <dbReference type="Proteomes" id="UP000308886"/>
    </source>
</evidence>
<organism evidence="1 2">
    <name type="scientific">Palleniella muris</name>
    <dbReference type="NCBI Taxonomy" id="3038145"/>
    <lineage>
        <taxon>Bacteria</taxon>
        <taxon>Pseudomonadati</taxon>
        <taxon>Bacteroidota</taxon>
        <taxon>Bacteroidia</taxon>
        <taxon>Bacteroidales</taxon>
        <taxon>Prevotellaceae</taxon>
        <taxon>Palleniella</taxon>
    </lineage>
</organism>
<gene>
    <name evidence="1" type="ORF">E5358_08100</name>
</gene>
<keyword evidence="2" id="KW-1185">Reference proteome</keyword>
<accession>A0AC61QRH0</accession>
<evidence type="ECO:0000313" key="1">
    <source>
        <dbReference type="EMBL" id="TGX82252.1"/>
    </source>
</evidence>
<name>A0AC61QRH0_9BACT</name>
<sequence>MSKYAVLCKDTIKKSILPYLSVAKRGFTSKFNIIEIINAILYKLKTGCQWRLLPVGHLFSGDCPTWNTVFHHYRKWCKAGDWQRAFTELVKGNKDKVDLSLSHVDGSHTPAYRGGE</sequence>
<dbReference type="EMBL" id="SRZC01000011">
    <property type="protein sequence ID" value="TGX82252.1"/>
    <property type="molecule type" value="Genomic_DNA"/>
</dbReference>
<reference evidence="1" key="1">
    <citation type="submission" date="2019-04" db="EMBL/GenBank/DDBJ databases">
        <title>Microbes associate with the intestines of laboratory mice.</title>
        <authorList>
            <person name="Navarre W."/>
            <person name="Wong E."/>
            <person name="Huang K."/>
            <person name="Tropini C."/>
            <person name="Ng K."/>
            <person name="Yu B."/>
        </authorList>
    </citation>
    <scope>NUCLEOTIDE SEQUENCE</scope>
    <source>
        <strain evidence="1">NM73_A23</strain>
    </source>
</reference>
<comment type="caution">
    <text evidence="1">The sequence shown here is derived from an EMBL/GenBank/DDBJ whole genome shotgun (WGS) entry which is preliminary data.</text>
</comment>
<dbReference type="Proteomes" id="UP000308886">
    <property type="component" value="Unassembled WGS sequence"/>
</dbReference>
<protein>
    <submittedName>
        <fullName evidence="1">Transposase</fullName>
    </submittedName>
</protein>